<dbReference type="RefSeq" id="WP_092485898.1">
    <property type="nucleotide sequence ID" value="NZ_FOYM01000027.1"/>
</dbReference>
<dbReference type="Gene3D" id="2.40.50.1020">
    <property type="entry name" value="LytTr DNA-binding domain"/>
    <property type="match status" value="1"/>
</dbReference>
<keyword evidence="2" id="KW-0238">DNA-binding</keyword>
<dbReference type="GO" id="GO:0000156">
    <property type="term" value="F:phosphorelay response regulator activity"/>
    <property type="evidence" value="ECO:0007669"/>
    <property type="project" value="InterPro"/>
</dbReference>
<dbReference type="PANTHER" id="PTHR37299">
    <property type="entry name" value="TRANSCRIPTIONAL REGULATOR-RELATED"/>
    <property type="match status" value="1"/>
</dbReference>
<accession>A0A1I6E672</accession>
<protein>
    <submittedName>
        <fullName evidence="2">LytTr DNA-binding domain-containing protein</fullName>
    </submittedName>
</protein>
<dbReference type="SMART" id="SM00850">
    <property type="entry name" value="LytTR"/>
    <property type="match status" value="1"/>
</dbReference>
<dbReference type="InterPro" id="IPR046947">
    <property type="entry name" value="LytR-like"/>
</dbReference>
<evidence type="ECO:0000259" key="1">
    <source>
        <dbReference type="PROSITE" id="PS50930"/>
    </source>
</evidence>
<dbReference type="PANTHER" id="PTHR37299:SF1">
    <property type="entry name" value="STAGE 0 SPORULATION PROTEIN A HOMOLOG"/>
    <property type="match status" value="1"/>
</dbReference>
<dbReference type="Proteomes" id="UP000199584">
    <property type="component" value="Unassembled WGS sequence"/>
</dbReference>
<dbReference type="PROSITE" id="PS50930">
    <property type="entry name" value="HTH_LYTTR"/>
    <property type="match status" value="1"/>
</dbReference>
<dbReference type="AlphaFoldDB" id="A0A1I6E672"/>
<dbReference type="OrthoDB" id="9809318at2"/>
<sequence>MKEEIVFITKEGRKAAVYFAGGKINTNESLTALEERLEKYQFYRSHSGFIVNLNMIREIIPISRNTFELVMAHTRERPLMTYEKFKEFEKLFNW</sequence>
<reference evidence="3" key="1">
    <citation type="submission" date="2016-10" db="EMBL/GenBank/DDBJ databases">
        <authorList>
            <person name="Varghese N."/>
            <person name="Submissions S."/>
        </authorList>
    </citation>
    <scope>NUCLEOTIDE SEQUENCE [LARGE SCALE GENOMIC DNA]</scope>
    <source>
        <strain evidence="3">DSM 3669</strain>
    </source>
</reference>
<organism evidence="2 3">
    <name type="scientific">Desulfoscipio geothermicus DSM 3669</name>
    <dbReference type="NCBI Taxonomy" id="1121426"/>
    <lineage>
        <taxon>Bacteria</taxon>
        <taxon>Bacillati</taxon>
        <taxon>Bacillota</taxon>
        <taxon>Clostridia</taxon>
        <taxon>Eubacteriales</taxon>
        <taxon>Desulfallaceae</taxon>
        <taxon>Desulfoscipio</taxon>
    </lineage>
</organism>
<feature type="domain" description="HTH LytTR-type" evidence="1">
    <location>
        <begin position="1"/>
        <end position="94"/>
    </location>
</feature>
<gene>
    <name evidence="2" type="ORF">SAMN05660706_12717</name>
</gene>
<keyword evidence="3" id="KW-1185">Reference proteome</keyword>
<dbReference type="EMBL" id="FOYM01000027">
    <property type="protein sequence ID" value="SFR13244.1"/>
    <property type="molecule type" value="Genomic_DNA"/>
</dbReference>
<evidence type="ECO:0000313" key="2">
    <source>
        <dbReference type="EMBL" id="SFR13244.1"/>
    </source>
</evidence>
<dbReference type="STRING" id="39060.SAMN05660706_12717"/>
<evidence type="ECO:0000313" key="3">
    <source>
        <dbReference type="Proteomes" id="UP000199584"/>
    </source>
</evidence>
<proteinExistence type="predicted"/>
<dbReference type="GO" id="GO:0003677">
    <property type="term" value="F:DNA binding"/>
    <property type="evidence" value="ECO:0007669"/>
    <property type="project" value="UniProtKB-KW"/>
</dbReference>
<dbReference type="Pfam" id="PF04397">
    <property type="entry name" value="LytTR"/>
    <property type="match status" value="1"/>
</dbReference>
<dbReference type="InterPro" id="IPR007492">
    <property type="entry name" value="LytTR_DNA-bd_dom"/>
</dbReference>
<name>A0A1I6E672_9FIRM</name>